<dbReference type="InterPro" id="IPR017853">
    <property type="entry name" value="GH"/>
</dbReference>
<dbReference type="Gene3D" id="3.20.20.80">
    <property type="entry name" value="Glycosidases"/>
    <property type="match status" value="1"/>
</dbReference>
<dbReference type="Proteomes" id="UP000184016">
    <property type="component" value="Unassembled WGS sequence"/>
</dbReference>
<accession>A0A1M6W3L9</accession>
<gene>
    <name evidence="1" type="ORF">SAMN05443507_12544</name>
</gene>
<dbReference type="EMBL" id="FRAF01000025">
    <property type="protein sequence ID" value="SHK88331.1"/>
    <property type="molecule type" value="Genomic_DNA"/>
</dbReference>
<name>A0A1M6W3L9_9BACL</name>
<dbReference type="OrthoDB" id="2782278at2"/>
<evidence type="ECO:0008006" key="3">
    <source>
        <dbReference type="Google" id="ProtNLM"/>
    </source>
</evidence>
<dbReference type="SUPFAM" id="SSF51445">
    <property type="entry name" value="(Trans)glycosidases"/>
    <property type="match status" value="1"/>
</dbReference>
<protein>
    <recommendedName>
        <fullName evidence="3">GH26 domain-containing protein</fullName>
    </recommendedName>
</protein>
<sequence length="215" mass="23470">MAYYGVDTNTSTSPCGVSFYIGQIGYGTTSSMENFNTSAADSVGTSRTWSYWYVNGPQNDPNYSAEYSDSDAENWGQLQAQEYTNAWVNNTYVGGVTLFADIEQGYNDEGGWLLDGTSNSYRLNYYVYLGFIEYCKSFSGTSVGVYSSPGEWSSIMGDAAASPADIEWIADWSVACDACPTTITTTSFGAISPTIWQFSGSNCGYDRDFATMLPE</sequence>
<dbReference type="AlphaFoldDB" id="A0A1M6W3L9"/>
<organism evidence="1 2">
    <name type="scientific">Alicyclobacillus tolerans</name>
    <dbReference type="NCBI Taxonomy" id="90970"/>
    <lineage>
        <taxon>Bacteria</taxon>
        <taxon>Bacillati</taxon>
        <taxon>Bacillota</taxon>
        <taxon>Bacilli</taxon>
        <taxon>Bacillales</taxon>
        <taxon>Alicyclobacillaceae</taxon>
        <taxon>Alicyclobacillus</taxon>
    </lineage>
</organism>
<proteinExistence type="predicted"/>
<dbReference type="RefSeq" id="WP_072875015.1">
    <property type="nucleotide sequence ID" value="NZ_FRAF01000025.1"/>
</dbReference>
<keyword evidence="2" id="KW-1185">Reference proteome</keyword>
<evidence type="ECO:0000313" key="1">
    <source>
        <dbReference type="EMBL" id="SHK88331.1"/>
    </source>
</evidence>
<reference evidence="2" key="1">
    <citation type="submission" date="2016-11" db="EMBL/GenBank/DDBJ databases">
        <authorList>
            <person name="Varghese N."/>
            <person name="Submissions S."/>
        </authorList>
    </citation>
    <scope>NUCLEOTIDE SEQUENCE [LARGE SCALE GENOMIC DNA]</scope>
    <source>
        <strain evidence="2">USBA-503</strain>
    </source>
</reference>
<evidence type="ECO:0000313" key="2">
    <source>
        <dbReference type="Proteomes" id="UP000184016"/>
    </source>
</evidence>